<keyword evidence="14" id="KW-1185">Reference proteome</keyword>
<evidence type="ECO:0000256" key="10">
    <source>
        <dbReference type="PROSITE-ProRule" id="PRU00042"/>
    </source>
</evidence>
<dbReference type="PANTHER" id="PTHR24388:SF53">
    <property type="entry name" value="CHORION TRANSCRIPTION FACTOR CF2-RELATED"/>
    <property type="match status" value="1"/>
</dbReference>
<feature type="domain" description="C2H2-type" evidence="12">
    <location>
        <begin position="377"/>
        <end position="404"/>
    </location>
</feature>
<dbReference type="FunFam" id="3.30.160.60:FF:000446">
    <property type="entry name" value="Zinc finger protein"/>
    <property type="match status" value="1"/>
</dbReference>
<sequence length="436" mass="50186">MKSGKKSSSWRHNGETGGKQELKERQDAAEETPMMGDVFQPRVLLHPSDLKQKLIVKEEASLDHRPYANQNDPKPPYIKEEQKEVYISLPGEQINGKEVINAIRFPVTASPIKSLDDKKSLLLSQLYPDQIKGRDHPEENDGEECIRTQDHGDVSISLEIEDTEKDKEDSNVEQPLSELKHMSDSGYKKCSTEKKTVDSRRKVQTGVKLSCEDCGKIFIGKYALNTHMRIHTGQKPFCCDLCGQRFSQTSNLNTHMRIHTGEKPFFCNLCGKTFTLKSHLNTHMRIHKGQKLFCCDQCGQRFSQTSNLNTHMRIHTGQKPFCCDVCGQRVSRKESLNKHMRIHTGQKPFCCDLCGQRFSRKETLNRHMRIHTGQKPFCCDLCGQRFSQKSHLNRHMRIHTEERPFCCDQCGQRFNQKAHLNTHTRIHTGQLFCCDL</sequence>
<dbReference type="GO" id="GO:0000978">
    <property type="term" value="F:RNA polymerase II cis-regulatory region sequence-specific DNA binding"/>
    <property type="evidence" value="ECO:0007669"/>
    <property type="project" value="TreeGrafter"/>
</dbReference>
<dbReference type="PROSITE" id="PS00028">
    <property type="entry name" value="ZINC_FINGER_C2H2_1"/>
    <property type="match status" value="8"/>
</dbReference>
<dbReference type="InterPro" id="IPR036236">
    <property type="entry name" value="Znf_C2H2_sf"/>
</dbReference>
<dbReference type="SUPFAM" id="SSF57667">
    <property type="entry name" value="beta-beta-alpha zinc fingers"/>
    <property type="match status" value="5"/>
</dbReference>
<evidence type="ECO:0000256" key="2">
    <source>
        <dbReference type="ARBA" id="ARBA00006991"/>
    </source>
</evidence>
<evidence type="ECO:0000256" key="8">
    <source>
        <dbReference type="ARBA" id="ARBA00023163"/>
    </source>
</evidence>
<feature type="domain" description="C2H2-type" evidence="12">
    <location>
        <begin position="321"/>
        <end position="348"/>
    </location>
</feature>
<dbReference type="PANTHER" id="PTHR24388">
    <property type="entry name" value="ZINC FINGER PROTEIN"/>
    <property type="match status" value="1"/>
</dbReference>
<protein>
    <recommendedName>
        <fullName evidence="12">C2H2-type domain-containing protein</fullName>
    </recommendedName>
</protein>
<keyword evidence="9" id="KW-0539">Nucleus</keyword>
<evidence type="ECO:0000256" key="1">
    <source>
        <dbReference type="ARBA" id="ARBA00004123"/>
    </source>
</evidence>
<evidence type="ECO:0000313" key="14">
    <source>
        <dbReference type="Proteomes" id="UP000265000"/>
    </source>
</evidence>
<keyword evidence="6" id="KW-0862">Zinc</keyword>
<dbReference type="SMART" id="SM00355">
    <property type="entry name" value="ZnF_C2H2"/>
    <property type="match status" value="8"/>
</dbReference>
<evidence type="ECO:0000256" key="11">
    <source>
        <dbReference type="SAM" id="MobiDB-lite"/>
    </source>
</evidence>
<feature type="domain" description="C2H2-type" evidence="12">
    <location>
        <begin position="237"/>
        <end position="264"/>
    </location>
</feature>
<dbReference type="FunFam" id="3.30.160.60:FF:000839">
    <property type="entry name" value="Zinc finger protein 691"/>
    <property type="match status" value="2"/>
</dbReference>
<evidence type="ECO:0000256" key="9">
    <source>
        <dbReference type="ARBA" id="ARBA00023242"/>
    </source>
</evidence>
<reference evidence="13" key="1">
    <citation type="submission" date="2025-08" db="UniProtKB">
        <authorList>
            <consortium name="Ensembl"/>
        </authorList>
    </citation>
    <scope>IDENTIFICATION</scope>
</reference>
<keyword evidence="7" id="KW-0238">DNA-binding</keyword>
<organism evidence="13 14">
    <name type="scientific">Fundulus heteroclitus</name>
    <name type="common">Killifish</name>
    <name type="synonym">Mummichog</name>
    <dbReference type="NCBI Taxonomy" id="8078"/>
    <lineage>
        <taxon>Eukaryota</taxon>
        <taxon>Metazoa</taxon>
        <taxon>Chordata</taxon>
        <taxon>Craniata</taxon>
        <taxon>Vertebrata</taxon>
        <taxon>Euteleostomi</taxon>
        <taxon>Actinopterygii</taxon>
        <taxon>Neopterygii</taxon>
        <taxon>Teleostei</taxon>
        <taxon>Neoteleostei</taxon>
        <taxon>Acanthomorphata</taxon>
        <taxon>Ovalentaria</taxon>
        <taxon>Atherinomorphae</taxon>
        <taxon>Cyprinodontiformes</taxon>
        <taxon>Fundulidae</taxon>
        <taxon>Fundulus</taxon>
    </lineage>
</organism>
<name>A0A3Q2PH11_FUNHE</name>
<feature type="domain" description="C2H2-type" evidence="12">
    <location>
        <begin position="293"/>
        <end position="320"/>
    </location>
</feature>
<feature type="region of interest" description="Disordered" evidence="11">
    <location>
        <begin position="1"/>
        <end position="43"/>
    </location>
</feature>
<evidence type="ECO:0000256" key="3">
    <source>
        <dbReference type="ARBA" id="ARBA00022723"/>
    </source>
</evidence>
<dbReference type="InterPro" id="IPR050527">
    <property type="entry name" value="Snail/Krueppel_Znf"/>
</dbReference>
<keyword evidence="4" id="KW-0677">Repeat</keyword>
<keyword evidence="8" id="KW-0804">Transcription</keyword>
<dbReference type="Gene3D" id="3.30.160.60">
    <property type="entry name" value="Classic Zinc Finger"/>
    <property type="match status" value="8"/>
</dbReference>
<dbReference type="FunFam" id="3.30.160.60:FF:001249">
    <property type="entry name" value="CTCF"/>
    <property type="match status" value="2"/>
</dbReference>
<dbReference type="InterPro" id="IPR013087">
    <property type="entry name" value="Znf_C2H2_type"/>
</dbReference>
<feature type="domain" description="C2H2-type" evidence="12">
    <location>
        <begin position="405"/>
        <end position="432"/>
    </location>
</feature>
<dbReference type="FunFam" id="3.30.160.60:FF:000912">
    <property type="entry name" value="Zinc finger protein 660"/>
    <property type="match status" value="1"/>
</dbReference>
<keyword evidence="3" id="KW-0479">Metal-binding</keyword>
<dbReference type="Pfam" id="PF00096">
    <property type="entry name" value="zf-C2H2"/>
    <property type="match status" value="7"/>
</dbReference>
<comment type="subcellular location">
    <subcellularLocation>
        <location evidence="1">Nucleus</location>
    </subcellularLocation>
</comment>
<feature type="region of interest" description="Disordered" evidence="11">
    <location>
        <begin position="56"/>
        <end position="77"/>
    </location>
</feature>
<dbReference type="Proteomes" id="UP000265000">
    <property type="component" value="Unplaced"/>
</dbReference>
<dbReference type="AlphaFoldDB" id="A0A3Q2PH11"/>
<dbReference type="GeneTree" id="ENSGT01150000286936"/>
<feature type="domain" description="C2H2-type" evidence="12">
    <location>
        <begin position="349"/>
        <end position="376"/>
    </location>
</feature>
<dbReference type="GO" id="GO:0008270">
    <property type="term" value="F:zinc ion binding"/>
    <property type="evidence" value="ECO:0007669"/>
    <property type="project" value="UniProtKB-KW"/>
</dbReference>
<accession>A0A3Q2PH11</accession>
<dbReference type="FunFam" id="3.30.160.60:FF:001573">
    <property type="entry name" value="Zinc finger protein 407"/>
    <property type="match status" value="1"/>
</dbReference>
<feature type="domain" description="C2H2-type" evidence="12">
    <location>
        <begin position="209"/>
        <end position="236"/>
    </location>
</feature>
<keyword evidence="5 10" id="KW-0863">Zinc-finger</keyword>
<feature type="compositionally biased region" description="Basic and acidic residues" evidence="11">
    <location>
        <begin position="12"/>
        <end position="28"/>
    </location>
</feature>
<evidence type="ECO:0000259" key="12">
    <source>
        <dbReference type="PROSITE" id="PS50157"/>
    </source>
</evidence>
<dbReference type="PROSITE" id="PS50157">
    <property type="entry name" value="ZINC_FINGER_C2H2_2"/>
    <property type="match status" value="8"/>
</dbReference>
<feature type="compositionally biased region" description="Basic and acidic residues" evidence="11">
    <location>
        <begin position="56"/>
        <end position="66"/>
    </location>
</feature>
<dbReference type="GO" id="GO:0000981">
    <property type="term" value="F:DNA-binding transcription factor activity, RNA polymerase II-specific"/>
    <property type="evidence" value="ECO:0007669"/>
    <property type="project" value="TreeGrafter"/>
</dbReference>
<reference evidence="13" key="2">
    <citation type="submission" date="2025-09" db="UniProtKB">
        <authorList>
            <consortium name="Ensembl"/>
        </authorList>
    </citation>
    <scope>IDENTIFICATION</scope>
</reference>
<evidence type="ECO:0000256" key="7">
    <source>
        <dbReference type="ARBA" id="ARBA00023125"/>
    </source>
</evidence>
<feature type="domain" description="C2H2-type" evidence="12">
    <location>
        <begin position="265"/>
        <end position="292"/>
    </location>
</feature>
<comment type="similarity">
    <text evidence="2">Belongs to the krueppel C2H2-type zinc-finger protein family.</text>
</comment>
<dbReference type="FunFam" id="3.30.160.60:FF:000188">
    <property type="entry name" value="Zinc finger protein 787"/>
    <property type="match status" value="1"/>
</dbReference>
<evidence type="ECO:0000256" key="4">
    <source>
        <dbReference type="ARBA" id="ARBA00022737"/>
    </source>
</evidence>
<evidence type="ECO:0000256" key="5">
    <source>
        <dbReference type="ARBA" id="ARBA00022771"/>
    </source>
</evidence>
<proteinExistence type="inferred from homology"/>
<dbReference type="Ensembl" id="ENSFHET00000019062.1">
    <property type="protein sequence ID" value="ENSFHEP00000011939.1"/>
    <property type="gene ID" value="ENSFHEG00000013384.1"/>
</dbReference>
<dbReference type="Pfam" id="PF13894">
    <property type="entry name" value="zf-C2H2_4"/>
    <property type="match status" value="1"/>
</dbReference>
<evidence type="ECO:0000313" key="13">
    <source>
        <dbReference type="Ensembl" id="ENSFHEP00000011939.1"/>
    </source>
</evidence>
<dbReference type="GO" id="GO:0005634">
    <property type="term" value="C:nucleus"/>
    <property type="evidence" value="ECO:0007669"/>
    <property type="project" value="UniProtKB-SubCell"/>
</dbReference>
<evidence type="ECO:0000256" key="6">
    <source>
        <dbReference type="ARBA" id="ARBA00022833"/>
    </source>
</evidence>